<feature type="region of interest" description="Disordered" evidence="1">
    <location>
        <begin position="1"/>
        <end position="28"/>
    </location>
</feature>
<organism evidence="3">
    <name type="scientific">Cuerna arida</name>
    <dbReference type="NCBI Taxonomy" id="1464854"/>
    <lineage>
        <taxon>Eukaryota</taxon>
        <taxon>Metazoa</taxon>
        <taxon>Ecdysozoa</taxon>
        <taxon>Arthropoda</taxon>
        <taxon>Hexapoda</taxon>
        <taxon>Insecta</taxon>
        <taxon>Pterygota</taxon>
        <taxon>Neoptera</taxon>
        <taxon>Paraneoptera</taxon>
        <taxon>Hemiptera</taxon>
        <taxon>Auchenorrhyncha</taxon>
        <taxon>Membracoidea</taxon>
        <taxon>Cicadellidae</taxon>
        <taxon>Cicadellinae</taxon>
        <taxon>Proconiini</taxon>
        <taxon>Cuerna</taxon>
    </lineage>
</organism>
<dbReference type="AlphaFoldDB" id="A0A1B6EUP3"/>
<keyword evidence="2" id="KW-0472">Membrane</keyword>
<keyword evidence="2" id="KW-1133">Transmembrane helix</keyword>
<evidence type="ECO:0000256" key="2">
    <source>
        <dbReference type="SAM" id="Phobius"/>
    </source>
</evidence>
<proteinExistence type="predicted"/>
<sequence length="115" mass="12784">MTGVRSKNVSKGDSKNGYTSQCISDTGEQENISVEEFRANVEMMNRLVTESVKDMEKGVKGKTKKTTPSDSIIDGNFLSAVFAVVFLMIICVSIYAFYNLFVAILKKFPSKHTEL</sequence>
<evidence type="ECO:0000313" key="3">
    <source>
        <dbReference type="EMBL" id="JAS41676.1"/>
    </source>
</evidence>
<reference evidence="3" key="1">
    <citation type="submission" date="2015-11" db="EMBL/GenBank/DDBJ databases">
        <title>De novo transcriptome assembly of four potential Pierce s Disease insect vectors from Arizona vineyards.</title>
        <authorList>
            <person name="Tassone E.E."/>
        </authorList>
    </citation>
    <scope>NUCLEOTIDE SEQUENCE</scope>
</reference>
<feature type="transmembrane region" description="Helical" evidence="2">
    <location>
        <begin position="77"/>
        <end position="101"/>
    </location>
</feature>
<dbReference type="EMBL" id="GECZ01028093">
    <property type="protein sequence ID" value="JAS41676.1"/>
    <property type="molecule type" value="Transcribed_RNA"/>
</dbReference>
<evidence type="ECO:0000256" key="1">
    <source>
        <dbReference type="SAM" id="MobiDB-lite"/>
    </source>
</evidence>
<accession>A0A1B6EUP3</accession>
<protein>
    <submittedName>
        <fullName evidence="3">Uncharacterized protein</fullName>
    </submittedName>
</protein>
<name>A0A1B6EUP3_9HEMI</name>
<keyword evidence="2" id="KW-0812">Transmembrane</keyword>
<gene>
    <name evidence="3" type="ORF">g.1431</name>
</gene>